<evidence type="ECO:0000313" key="1">
    <source>
        <dbReference type="EMBL" id="PGH28374.1"/>
    </source>
</evidence>
<comment type="caution">
    <text evidence="1">The sequence shown here is derived from an EMBL/GenBank/DDBJ whole genome shotgun (WGS) entry which is preliminary data.</text>
</comment>
<protein>
    <submittedName>
        <fullName evidence="1">Uncharacterized protein</fullName>
    </submittedName>
</protein>
<accession>A0A2B7YWC2</accession>
<dbReference type="VEuPathDB" id="FungiDB:EMCG_05219"/>
<name>A0A2B7YWC2_9EURO</name>
<dbReference type="AlphaFoldDB" id="A0A2B7YWC2"/>
<evidence type="ECO:0000313" key="2">
    <source>
        <dbReference type="Proteomes" id="UP000226031"/>
    </source>
</evidence>
<organism evidence="1 2">
    <name type="scientific">[Emmonsia] crescens</name>
    <dbReference type="NCBI Taxonomy" id="73230"/>
    <lineage>
        <taxon>Eukaryota</taxon>
        <taxon>Fungi</taxon>
        <taxon>Dikarya</taxon>
        <taxon>Ascomycota</taxon>
        <taxon>Pezizomycotina</taxon>
        <taxon>Eurotiomycetes</taxon>
        <taxon>Eurotiomycetidae</taxon>
        <taxon>Onygenales</taxon>
        <taxon>Ajellomycetaceae</taxon>
        <taxon>Emergomyces</taxon>
    </lineage>
</organism>
<proteinExistence type="predicted"/>
<gene>
    <name evidence="1" type="ORF">GX50_08889</name>
</gene>
<sequence>MTPNESSEATPHPDPPYDIVNFWCGDKDKTEMTVMCYNRRFDILALAKNMEECLAIKREFFDLIKDLLSMDNDDFQFKPSQPDPMEEMCYCGGQITAERRFFPAPLENQCKNMAKKSKYPCFH</sequence>
<reference evidence="1 2" key="1">
    <citation type="submission" date="2017-10" db="EMBL/GenBank/DDBJ databases">
        <title>Comparative genomics in systemic dimorphic fungi from Ajellomycetaceae.</title>
        <authorList>
            <person name="Munoz J.F."/>
            <person name="Mcewen J.G."/>
            <person name="Clay O.K."/>
            <person name="Cuomo C.A."/>
        </authorList>
    </citation>
    <scope>NUCLEOTIDE SEQUENCE [LARGE SCALE GENOMIC DNA]</scope>
    <source>
        <strain evidence="1 2">UAMH4076</strain>
    </source>
</reference>
<dbReference type="Proteomes" id="UP000226031">
    <property type="component" value="Unassembled WGS sequence"/>
</dbReference>
<keyword evidence="2" id="KW-1185">Reference proteome</keyword>
<dbReference type="EMBL" id="PDND01000551">
    <property type="protein sequence ID" value="PGH28374.1"/>
    <property type="molecule type" value="Genomic_DNA"/>
</dbReference>
<dbReference type="STRING" id="73230.A0A2B7YWC2"/>